<dbReference type="Gene3D" id="3.90.1460.10">
    <property type="entry name" value="GTF2I-like"/>
    <property type="match status" value="2"/>
</dbReference>
<dbReference type="AlphaFoldDB" id="A0AAW1FTS7"/>
<dbReference type="Pfam" id="PF02946">
    <property type="entry name" value="GTF2I"/>
    <property type="match status" value="2"/>
</dbReference>
<sequence length="260" mass="29172">MNGSLVVGECLESKLSRIDLANTLREQVQDLFNRKYGEALGIKYPVQVPYKRIKNNPDSVIIEGLPPGIPFRKPCTFGSQNLERILAVADKINFTITRPFQGLIPNQHLDARPREQVKELFNKKYGEALGLDRSVVVPYKLIRGSPESVEVDGLPDDVPFRNPNTYDIVCLEKILRAADKVTFGIKSQLQPFAEICSQACNTVATDASTNRRKRKRVQESSRGPASSDLMSTNQIPVMQWPMYMVDYSGVNVQVPGKVNY</sequence>
<accession>A0AAW1FTS7</accession>
<name>A0AAW1FTS7_ZOAVI</name>
<comment type="subcellular location">
    <subcellularLocation>
        <location evidence="1">Nucleus</location>
    </subcellularLocation>
</comment>
<reference evidence="8 9" key="1">
    <citation type="journal article" date="2024" name="Genome Biol. Evol.">
        <title>Chromosome-level genome assembly of the viviparous eelpout Zoarces viviparus.</title>
        <authorList>
            <person name="Fuhrmann N."/>
            <person name="Brasseur M.V."/>
            <person name="Bakowski C.E."/>
            <person name="Podsiadlowski L."/>
            <person name="Prost S."/>
            <person name="Krehenwinkel H."/>
            <person name="Mayer C."/>
        </authorList>
    </citation>
    <scope>NUCLEOTIDE SEQUENCE [LARGE SCALE GENOMIC DNA]</scope>
    <source>
        <strain evidence="8">NO-MEL_2022_Ind0_liver</strain>
    </source>
</reference>
<evidence type="ECO:0000256" key="1">
    <source>
        <dbReference type="ARBA" id="ARBA00004123"/>
    </source>
</evidence>
<feature type="compositionally biased region" description="Polar residues" evidence="7">
    <location>
        <begin position="220"/>
        <end position="230"/>
    </location>
</feature>
<dbReference type="PANTHER" id="PTHR46304:SF1">
    <property type="entry name" value="GENERAL TRANSCRIPTION FACTOR II-I REPEAT DOMAIN-CONTAINING PROTEIN 1"/>
    <property type="match status" value="1"/>
</dbReference>
<keyword evidence="2" id="KW-0677">Repeat</keyword>
<evidence type="ECO:0000256" key="2">
    <source>
        <dbReference type="ARBA" id="ARBA00022737"/>
    </source>
</evidence>
<dbReference type="Proteomes" id="UP001488805">
    <property type="component" value="Unassembled WGS sequence"/>
</dbReference>
<evidence type="ECO:0008006" key="10">
    <source>
        <dbReference type="Google" id="ProtNLM"/>
    </source>
</evidence>
<evidence type="ECO:0000256" key="4">
    <source>
        <dbReference type="ARBA" id="ARBA00023125"/>
    </source>
</evidence>
<evidence type="ECO:0000256" key="7">
    <source>
        <dbReference type="SAM" id="MobiDB-lite"/>
    </source>
</evidence>
<feature type="region of interest" description="Disordered" evidence="7">
    <location>
        <begin position="207"/>
        <end position="230"/>
    </location>
</feature>
<evidence type="ECO:0000313" key="8">
    <source>
        <dbReference type="EMBL" id="KAK9537084.1"/>
    </source>
</evidence>
<dbReference type="InterPro" id="IPR004212">
    <property type="entry name" value="GTF2I"/>
</dbReference>
<comment type="caution">
    <text evidence="8">The sequence shown here is derived from an EMBL/GenBank/DDBJ whole genome shotgun (WGS) entry which is preliminary data.</text>
</comment>
<evidence type="ECO:0000256" key="5">
    <source>
        <dbReference type="ARBA" id="ARBA00023163"/>
    </source>
</evidence>
<evidence type="ECO:0000313" key="9">
    <source>
        <dbReference type="Proteomes" id="UP001488805"/>
    </source>
</evidence>
<dbReference type="GO" id="GO:0005634">
    <property type="term" value="C:nucleus"/>
    <property type="evidence" value="ECO:0007669"/>
    <property type="project" value="UniProtKB-SubCell"/>
</dbReference>
<dbReference type="PROSITE" id="PS51139">
    <property type="entry name" value="GTF2I"/>
    <property type="match status" value="2"/>
</dbReference>
<proteinExistence type="predicted"/>
<gene>
    <name evidence="8" type="ORF">VZT92_006820</name>
</gene>
<evidence type="ECO:0000256" key="6">
    <source>
        <dbReference type="ARBA" id="ARBA00023242"/>
    </source>
</evidence>
<evidence type="ECO:0000256" key="3">
    <source>
        <dbReference type="ARBA" id="ARBA00023015"/>
    </source>
</evidence>
<keyword evidence="4" id="KW-0238">DNA-binding</keyword>
<dbReference type="EMBL" id="JBCEZU010000045">
    <property type="protein sequence ID" value="KAK9537084.1"/>
    <property type="molecule type" value="Genomic_DNA"/>
</dbReference>
<dbReference type="GO" id="GO:0003677">
    <property type="term" value="F:DNA binding"/>
    <property type="evidence" value="ECO:0007669"/>
    <property type="project" value="UniProtKB-KW"/>
</dbReference>
<dbReference type="PANTHER" id="PTHR46304">
    <property type="entry name" value="GENERAL TRANSCRIPTION FACTOR II-I REPEAT DOMAIN-CONTAINING PROTEIN 1"/>
    <property type="match status" value="1"/>
</dbReference>
<keyword evidence="9" id="KW-1185">Reference proteome</keyword>
<dbReference type="GO" id="GO:0003700">
    <property type="term" value="F:DNA-binding transcription factor activity"/>
    <property type="evidence" value="ECO:0007669"/>
    <property type="project" value="TreeGrafter"/>
</dbReference>
<keyword evidence="3" id="KW-0805">Transcription regulation</keyword>
<keyword evidence="5" id="KW-0804">Transcription</keyword>
<organism evidence="8 9">
    <name type="scientific">Zoarces viviparus</name>
    <name type="common">Viviparous eelpout</name>
    <name type="synonym">Blennius viviparus</name>
    <dbReference type="NCBI Taxonomy" id="48416"/>
    <lineage>
        <taxon>Eukaryota</taxon>
        <taxon>Metazoa</taxon>
        <taxon>Chordata</taxon>
        <taxon>Craniata</taxon>
        <taxon>Vertebrata</taxon>
        <taxon>Euteleostomi</taxon>
        <taxon>Actinopterygii</taxon>
        <taxon>Neopterygii</taxon>
        <taxon>Teleostei</taxon>
        <taxon>Neoteleostei</taxon>
        <taxon>Acanthomorphata</taxon>
        <taxon>Eupercaria</taxon>
        <taxon>Perciformes</taxon>
        <taxon>Cottioidei</taxon>
        <taxon>Zoarcales</taxon>
        <taxon>Zoarcidae</taxon>
        <taxon>Zoarcinae</taxon>
        <taxon>Zoarces</taxon>
    </lineage>
</organism>
<protein>
    <recommendedName>
        <fullName evidence="10">General transcription factor II-I repeat domain-containing protein 1</fullName>
    </recommendedName>
</protein>
<keyword evidence="6" id="KW-0539">Nucleus</keyword>
<dbReference type="InterPro" id="IPR036647">
    <property type="entry name" value="GTF2I-like_rpt_sf"/>
</dbReference>
<dbReference type="SUPFAM" id="SSF117773">
    <property type="entry name" value="GTF2I-like repeat"/>
    <property type="match status" value="2"/>
</dbReference>